<dbReference type="Proteomes" id="UP001177670">
    <property type="component" value="Unassembled WGS sequence"/>
</dbReference>
<proteinExistence type="predicted"/>
<protein>
    <submittedName>
        <fullName evidence="2">Uncharacterized protein</fullName>
    </submittedName>
</protein>
<evidence type="ECO:0000313" key="2">
    <source>
        <dbReference type="EMBL" id="KAK1137417.1"/>
    </source>
</evidence>
<feature type="compositionally biased region" description="Basic and acidic residues" evidence="1">
    <location>
        <begin position="1"/>
        <end position="14"/>
    </location>
</feature>
<feature type="compositionally biased region" description="Polar residues" evidence="1">
    <location>
        <begin position="15"/>
        <end position="25"/>
    </location>
</feature>
<sequence length="79" mass="9334">MTNKEVKQRSREKTNPANQERCSQPTQIVEMASQNSRGTQQQEIYCSQLIRREYMKPDHRSTYQDTEKNKEGTKKRISA</sequence>
<comment type="caution">
    <text evidence="2">The sequence shown here is derived from an EMBL/GenBank/DDBJ whole genome shotgun (WGS) entry which is preliminary data.</text>
</comment>
<evidence type="ECO:0000256" key="1">
    <source>
        <dbReference type="SAM" id="MobiDB-lite"/>
    </source>
</evidence>
<dbReference type="AlphaFoldDB" id="A0AA40KYL6"/>
<feature type="region of interest" description="Disordered" evidence="1">
    <location>
        <begin position="53"/>
        <end position="79"/>
    </location>
</feature>
<accession>A0AA40KYL6</accession>
<feature type="region of interest" description="Disordered" evidence="1">
    <location>
        <begin position="1"/>
        <end position="25"/>
    </location>
</feature>
<gene>
    <name evidence="2" type="ORF">K0M31_001927</name>
</gene>
<evidence type="ECO:0000313" key="3">
    <source>
        <dbReference type="Proteomes" id="UP001177670"/>
    </source>
</evidence>
<dbReference type="EMBL" id="JAHYIQ010000001">
    <property type="protein sequence ID" value="KAK1137417.1"/>
    <property type="molecule type" value="Genomic_DNA"/>
</dbReference>
<reference evidence="2" key="1">
    <citation type="submission" date="2021-10" db="EMBL/GenBank/DDBJ databases">
        <title>Melipona bicolor Genome sequencing and assembly.</title>
        <authorList>
            <person name="Araujo N.S."/>
            <person name="Arias M.C."/>
        </authorList>
    </citation>
    <scope>NUCLEOTIDE SEQUENCE</scope>
    <source>
        <strain evidence="2">USP_2M_L1-L4_2017</strain>
        <tissue evidence="2">Whole body</tissue>
    </source>
</reference>
<keyword evidence="3" id="KW-1185">Reference proteome</keyword>
<organism evidence="2 3">
    <name type="scientific">Melipona bicolor</name>
    <dbReference type="NCBI Taxonomy" id="60889"/>
    <lineage>
        <taxon>Eukaryota</taxon>
        <taxon>Metazoa</taxon>
        <taxon>Ecdysozoa</taxon>
        <taxon>Arthropoda</taxon>
        <taxon>Hexapoda</taxon>
        <taxon>Insecta</taxon>
        <taxon>Pterygota</taxon>
        <taxon>Neoptera</taxon>
        <taxon>Endopterygota</taxon>
        <taxon>Hymenoptera</taxon>
        <taxon>Apocrita</taxon>
        <taxon>Aculeata</taxon>
        <taxon>Apoidea</taxon>
        <taxon>Anthophila</taxon>
        <taxon>Apidae</taxon>
        <taxon>Melipona</taxon>
    </lineage>
</organism>
<name>A0AA40KYL6_9HYME</name>